<accession>A0A177V7E2</accession>
<keyword evidence="2" id="KW-0472">Membrane</keyword>
<gene>
    <name evidence="4" type="ORF">A4X03_0g5986</name>
    <name evidence="3" type="ORF">JKIAZH3_G8952</name>
</gene>
<evidence type="ECO:0000313" key="3">
    <source>
        <dbReference type="EMBL" id="CAD6961078.1"/>
    </source>
</evidence>
<evidence type="ECO:0000313" key="5">
    <source>
        <dbReference type="Proteomes" id="UP000077671"/>
    </source>
</evidence>
<protein>
    <submittedName>
        <fullName evidence="4">Uncharacterized protein</fullName>
    </submittedName>
</protein>
<reference evidence="3" key="3">
    <citation type="submission" date="2020-10" db="EMBL/GenBank/DDBJ databases">
        <authorList>
            <person name="Sedaghatjoo S."/>
        </authorList>
    </citation>
    <scope>NUCLEOTIDE SEQUENCE</scope>
    <source>
        <strain evidence="3">AZH3</strain>
    </source>
</reference>
<feature type="region of interest" description="Disordered" evidence="1">
    <location>
        <begin position="61"/>
        <end position="89"/>
    </location>
</feature>
<keyword evidence="6" id="KW-1185">Reference proteome</keyword>
<evidence type="ECO:0000256" key="2">
    <source>
        <dbReference type="SAM" id="Phobius"/>
    </source>
</evidence>
<sequence length="528" mass="57218">MVSSISDQKATGPDAVPSLSSLTLVPLLFLAASLFFRRWTAEAVDVRDALKRYDAQPARCHAQQDGTEAIDEQEQAQQTHEEGQGKGASKESVPHAFAIPFITVPILLVYFACLFVIGFSTGKRQALYEYGWAVGMGMLAPTAPWMFQFGMPGSPIAYVSRVDVAKPKHGDAQAAATEGRCVAAGKPQVRRDTFDSSPFLFPILLLKMFVAGIVTAKTGLLVPILYFSSISINANPHGRSLWKGFLVLVLGSGAFIIASFLVSFALVWKFPDEPSSGVKPEDSCDPQAGDCTLKNVTFEQYLTAFLTTPLALSYALAPVLTALIAARNFDLLAADKESGDDLDLQPERFLKGPFGMETVITASKAATSSLGKRDTHGKIPERFNPQHRTTAYVDQATKLPTYTAAVRALQGFLAAGVLILLGVAIVSLDDASEVKRGIFPTFFHPITLQGLLFDPNVKHRQLALAVLIVLAVCWGLASYVVVLLAASLSVYQRSGLSGVRQLWTVTDRIWHEGPVVFSEEERVPLRKG</sequence>
<feature type="transmembrane region" description="Helical" evidence="2">
    <location>
        <begin position="245"/>
        <end position="268"/>
    </location>
</feature>
<dbReference type="Proteomes" id="UP000836402">
    <property type="component" value="Unassembled WGS sequence"/>
</dbReference>
<keyword evidence="2" id="KW-0812">Transmembrane</keyword>
<feature type="transmembrane region" description="Helical" evidence="2">
    <location>
        <begin position="130"/>
        <end position="147"/>
    </location>
</feature>
<dbReference type="EMBL" id="LWDD02001053">
    <property type="protein sequence ID" value="KAE8253095.1"/>
    <property type="molecule type" value="Genomic_DNA"/>
</dbReference>
<reference evidence="4" key="1">
    <citation type="submission" date="2016-04" db="EMBL/GenBank/DDBJ databases">
        <authorList>
            <person name="Nguyen H.D."/>
            <person name="Kesanakurti P."/>
            <person name="Cullis J."/>
            <person name="Levesque C.A."/>
            <person name="Hambleton S."/>
        </authorList>
    </citation>
    <scope>NUCLEOTIDE SEQUENCE</scope>
    <source>
        <strain evidence="4">DAOMC 238032</strain>
    </source>
</reference>
<feature type="transmembrane region" description="Helical" evidence="2">
    <location>
        <begin position="97"/>
        <end position="118"/>
    </location>
</feature>
<feature type="transmembrane region" description="Helical" evidence="2">
    <location>
        <begin position="462"/>
        <end position="491"/>
    </location>
</feature>
<dbReference type="AlphaFoldDB" id="A0A177V7E2"/>
<evidence type="ECO:0000313" key="6">
    <source>
        <dbReference type="Proteomes" id="UP000836402"/>
    </source>
</evidence>
<feature type="transmembrane region" description="Helical" evidence="2">
    <location>
        <begin position="408"/>
        <end position="428"/>
    </location>
</feature>
<name>A0A177V7E2_9BASI</name>
<comment type="caution">
    <text evidence="4">The sequence shown here is derived from an EMBL/GenBank/DDBJ whole genome shotgun (WGS) entry which is preliminary data.</text>
</comment>
<reference evidence="4" key="2">
    <citation type="journal article" date="2019" name="IMA Fungus">
        <title>Genome sequencing and comparison of five Tilletia species to identify candidate genes for the detection of regulated species infecting wheat.</title>
        <authorList>
            <person name="Nguyen H.D.T."/>
            <person name="Sultana T."/>
            <person name="Kesanakurti P."/>
            <person name="Hambleton S."/>
        </authorList>
    </citation>
    <scope>NUCLEOTIDE SEQUENCE</scope>
    <source>
        <strain evidence="4">DAOMC 238032</strain>
    </source>
</reference>
<feature type="transmembrane region" description="Helical" evidence="2">
    <location>
        <begin position="302"/>
        <end position="326"/>
    </location>
</feature>
<proteinExistence type="predicted"/>
<dbReference type="Proteomes" id="UP000077671">
    <property type="component" value="Unassembled WGS sequence"/>
</dbReference>
<feature type="transmembrane region" description="Helical" evidence="2">
    <location>
        <begin position="15"/>
        <end position="36"/>
    </location>
</feature>
<evidence type="ECO:0000313" key="4">
    <source>
        <dbReference type="EMBL" id="KAE8253095.1"/>
    </source>
</evidence>
<feature type="transmembrane region" description="Helical" evidence="2">
    <location>
        <begin position="199"/>
        <end position="225"/>
    </location>
</feature>
<keyword evidence="2" id="KW-1133">Transmembrane helix</keyword>
<organism evidence="4 5">
    <name type="scientific">Tilletia caries</name>
    <name type="common">wheat bunt fungus</name>
    <dbReference type="NCBI Taxonomy" id="13290"/>
    <lineage>
        <taxon>Eukaryota</taxon>
        <taxon>Fungi</taxon>
        <taxon>Dikarya</taxon>
        <taxon>Basidiomycota</taxon>
        <taxon>Ustilaginomycotina</taxon>
        <taxon>Exobasidiomycetes</taxon>
        <taxon>Tilletiales</taxon>
        <taxon>Tilletiaceae</taxon>
        <taxon>Tilletia</taxon>
    </lineage>
</organism>
<feature type="compositionally biased region" description="Basic and acidic residues" evidence="1">
    <location>
        <begin position="79"/>
        <end position="89"/>
    </location>
</feature>
<evidence type="ECO:0000256" key="1">
    <source>
        <dbReference type="SAM" id="MobiDB-lite"/>
    </source>
</evidence>
<dbReference type="EMBL" id="CAJHJG010006938">
    <property type="protein sequence ID" value="CAD6961078.1"/>
    <property type="molecule type" value="Genomic_DNA"/>
</dbReference>